<organism evidence="5 6">
    <name type="scientific">Streptomyces zagrosensis</name>
    <dbReference type="NCBI Taxonomy" id="1042984"/>
    <lineage>
        <taxon>Bacteria</taxon>
        <taxon>Bacillati</taxon>
        <taxon>Actinomycetota</taxon>
        <taxon>Actinomycetes</taxon>
        <taxon>Kitasatosporales</taxon>
        <taxon>Streptomycetaceae</taxon>
        <taxon>Streptomyces</taxon>
    </lineage>
</organism>
<evidence type="ECO:0000256" key="2">
    <source>
        <dbReference type="ARBA" id="ARBA00022840"/>
    </source>
</evidence>
<dbReference type="InterPro" id="IPR003439">
    <property type="entry name" value="ABC_transporter-like_ATP-bd"/>
</dbReference>
<dbReference type="Gene3D" id="3.40.50.300">
    <property type="entry name" value="P-loop containing nucleotide triphosphate hydrolases"/>
    <property type="match status" value="1"/>
</dbReference>
<sequence length="301" mass="31429">MTSGTKRVREVATGSPGAPGGGSNSAAVACLNAVAVRRPTTGQVILDDINWAIHPGEHWALLGANGAGKTTVLRLIGALMHPTSGTVDVLGHRLGQVDVRGLRARIGLVSSAQKVPQDATGLTVALTGATGTVQPLWRSYDDATRERAGALLAELGCKELADRPYGVCSGGQRARILIARALMADPGAESGRPNCQLLLLDEPFNALDLPSREDLIDTMRQLADARPHLATVTVTHHLEELSPSIGHALLLRDGRVQAQGPAPDVLTDAGLTACFGRPIEVSQHAGRWLARSASFGPADTA</sequence>
<accession>A0A7W9V049</accession>
<evidence type="ECO:0000313" key="5">
    <source>
        <dbReference type="EMBL" id="MBB5936961.1"/>
    </source>
</evidence>
<dbReference type="InterPro" id="IPR017871">
    <property type="entry name" value="ABC_transporter-like_CS"/>
</dbReference>
<dbReference type="EMBL" id="JACHJL010000009">
    <property type="protein sequence ID" value="MBB5936961.1"/>
    <property type="molecule type" value="Genomic_DNA"/>
</dbReference>
<feature type="domain" description="ABC transporter" evidence="4">
    <location>
        <begin position="31"/>
        <end position="278"/>
    </location>
</feature>
<dbReference type="PANTHER" id="PTHR42794:SF2">
    <property type="entry name" value="ABC TRANSPORTER ATP-BINDING PROTEIN"/>
    <property type="match status" value="1"/>
</dbReference>
<dbReference type="Pfam" id="PF00005">
    <property type="entry name" value="ABC_tran"/>
    <property type="match status" value="1"/>
</dbReference>
<reference evidence="5 6" key="1">
    <citation type="submission" date="2020-08" db="EMBL/GenBank/DDBJ databases">
        <title>Genomic Encyclopedia of Type Strains, Phase III (KMG-III): the genomes of soil and plant-associated and newly described type strains.</title>
        <authorList>
            <person name="Whitman W."/>
        </authorList>
    </citation>
    <scope>NUCLEOTIDE SEQUENCE [LARGE SCALE GENOMIC DNA]</scope>
    <source>
        <strain evidence="5 6">CECT 8305</strain>
    </source>
</reference>
<keyword evidence="1" id="KW-0547">Nucleotide-binding</keyword>
<dbReference type="RefSeq" id="WP_184573492.1">
    <property type="nucleotide sequence ID" value="NZ_JACHJL010000009.1"/>
</dbReference>
<gene>
    <name evidence="5" type="ORF">FHS42_004038</name>
</gene>
<dbReference type="PROSITE" id="PS51257">
    <property type="entry name" value="PROKAR_LIPOPROTEIN"/>
    <property type="match status" value="1"/>
</dbReference>
<dbReference type="PANTHER" id="PTHR42794">
    <property type="entry name" value="HEMIN IMPORT ATP-BINDING PROTEIN HMUV"/>
    <property type="match status" value="1"/>
</dbReference>
<dbReference type="GO" id="GO:0005524">
    <property type="term" value="F:ATP binding"/>
    <property type="evidence" value="ECO:0007669"/>
    <property type="project" value="UniProtKB-KW"/>
</dbReference>
<dbReference type="AlphaFoldDB" id="A0A7W9V049"/>
<keyword evidence="2 5" id="KW-0067">ATP-binding</keyword>
<dbReference type="InterPro" id="IPR003593">
    <property type="entry name" value="AAA+_ATPase"/>
</dbReference>
<dbReference type="PROSITE" id="PS50893">
    <property type="entry name" value="ABC_TRANSPORTER_2"/>
    <property type="match status" value="1"/>
</dbReference>
<evidence type="ECO:0000256" key="3">
    <source>
        <dbReference type="SAM" id="MobiDB-lite"/>
    </source>
</evidence>
<dbReference type="Proteomes" id="UP000588098">
    <property type="component" value="Unassembled WGS sequence"/>
</dbReference>
<comment type="caution">
    <text evidence="5">The sequence shown here is derived from an EMBL/GenBank/DDBJ whole genome shotgun (WGS) entry which is preliminary data.</text>
</comment>
<evidence type="ECO:0000313" key="6">
    <source>
        <dbReference type="Proteomes" id="UP000588098"/>
    </source>
</evidence>
<dbReference type="SMART" id="SM00382">
    <property type="entry name" value="AAA"/>
    <property type="match status" value="1"/>
</dbReference>
<dbReference type="SUPFAM" id="SSF52540">
    <property type="entry name" value="P-loop containing nucleoside triphosphate hydrolases"/>
    <property type="match status" value="1"/>
</dbReference>
<proteinExistence type="predicted"/>
<dbReference type="PROSITE" id="PS00211">
    <property type="entry name" value="ABC_TRANSPORTER_1"/>
    <property type="match status" value="1"/>
</dbReference>
<name>A0A7W9V049_9ACTN</name>
<feature type="region of interest" description="Disordered" evidence="3">
    <location>
        <begin position="1"/>
        <end position="23"/>
    </location>
</feature>
<keyword evidence="6" id="KW-1185">Reference proteome</keyword>
<evidence type="ECO:0000256" key="1">
    <source>
        <dbReference type="ARBA" id="ARBA00022741"/>
    </source>
</evidence>
<dbReference type="InterPro" id="IPR027417">
    <property type="entry name" value="P-loop_NTPase"/>
</dbReference>
<protein>
    <submittedName>
        <fullName evidence="5">Iron complex transport system ATP-binding protein</fullName>
    </submittedName>
</protein>
<evidence type="ECO:0000259" key="4">
    <source>
        <dbReference type="PROSITE" id="PS50893"/>
    </source>
</evidence>
<dbReference type="GO" id="GO:0016887">
    <property type="term" value="F:ATP hydrolysis activity"/>
    <property type="evidence" value="ECO:0007669"/>
    <property type="project" value="InterPro"/>
</dbReference>